<dbReference type="Pfam" id="PF18383">
    <property type="entry name" value="IFT81_CH"/>
    <property type="match status" value="1"/>
</dbReference>
<proteinExistence type="inferred from homology"/>
<name>A0ABP0TWW3_9BRYO</name>
<evidence type="ECO:0000256" key="4">
    <source>
        <dbReference type="ARBA" id="ARBA00023069"/>
    </source>
</evidence>
<dbReference type="InterPro" id="IPR041146">
    <property type="entry name" value="IFT81_CH"/>
</dbReference>
<feature type="coiled-coil region" evidence="7">
    <location>
        <begin position="559"/>
        <end position="612"/>
    </location>
</feature>
<evidence type="ECO:0000256" key="6">
    <source>
        <dbReference type="ARBA" id="ARBA00043983"/>
    </source>
</evidence>
<evidence type="ECO:0000259" key="8">
    <source>
        <dbReference type="Pfam" id="PF18383"/>
    </source>
</evidence>
<protein>
    <recommendedName>
        <fullName evidence="8">IFT81 calponin homology domain-containing protein</fullName>
    </recommendedName>
</protein>
<keyword evidence="5" id="KW-0966">Cell projection</keyword>
<comment type="similarity">
    <text evidence="6">Belongs to the IFT81 family.</text>
</comment>
<comment type="subcellular location">
    <subcellularLocation>
        <location evidence="1">Cell projection</location>
        <location evidence="1">Cilium</location>
    </subcellularLocation>
</comment>
<gene>
    <name evidence="9" type="ORF">CSSPTR1EN2_LOCUS8367</name>
</gene>
<keyword evidence="4" id="KW-0969">Cilium</keyword>
<evidence type="ECO:0000256" key="3">
    <source>
        <dbReference type="ARBA" id="ARBA00023054"/>
    </source>
</evidence>
<dbReference type="EMBL" id="OZ019907">
    <property type="protein sequence ID" value="CAK9206475.1"/>
    <property type="molecule type" value="Genomic_DNA"/>
</dbReference>
<sequence length="662" mass="74971">MAEVQQIVALLNVSPFDYSISCTEFCQKSPQQLRQVLLNVLSTIQPAKRDIDADEATTNWMIELLRVLNYRPLVDGVSFRQGIASGSCDIIYPLLTWLLLENWQMEMLKKRAYLARFLVDVEIPAELLLEEDMNMLHAQYDLLRDRFKTTHKKLVSWRQSEQEPALVKTRVEELVMEREHLNSTIAKLRTKLVGVPKVEELVEVVGLLRGQTAEAASLTKAIQEQKKALAIHSAKQETTVSKLHQAQMLANSGPIHVVFQKIAQACALLRYLVKDKLPKEVEIKSVRLQALQDVLVHSSDSDDKLKSTQMKLLGVMEEVKKLNWKHGKDQTFNGHQGGGGGGYGVGNIVVGNEVQRQQAHMGAIVANKIQAAYDKLATLMKLRDKLVAELDQKNKAINEVKSSVRTGEDFKQYVELLRRKSSTYKARKQEMDNMIDKHTKLLHTQQLLEQQIIDLKPQCIAHSTNSNLLSGDDEMLPKLKVRQQLAELDVSLKEQGAKLGPQIKELKALRTHLQDIELEHLEKNKHYNDISGVYERKEVKLETDVMVCHRELEVDSKCLQETCATIQQLETAQEQLSNEKGGELSAMLNIKIQQQEELAASLQLKLHKLKETEHGNRIQMTMMKDLVTLLSAKLTMYSSSSRPAIYSTNNSALEIAPLLHIA</sequence>
<evidence type="ECO:0000256" key="7">
    <source>
        <dbReference type="SAM" id="Coils"/>
    </source>
</evidence>
<dbReference type="Proteomes" id="UP001497512">
    <property type="component" value="Chromosome 15"/>
</dbReference>
<accession>A0ABP0TWW3</accession>
<organism evidence="9 10">
    <name type="scientific">Sphagnum troendelagicum</name>
    <dbReference type="NCBI Taxonomy" id="128251"/>
    <lineage>
        <taxon>Eukaryota</taxon>
        <taxon>Viridiplantae</taxon>
        <taxon>Streptophyta</taxon>
        <taxon>Embryophyta</taxon>
        <taxon>Bryophyta</taxon>
        <taxon>Sphagnophytina</taxon>
        <taxon>Sphagnopsida</taxon>
        <taxon>Sphagnales</taxon>
        <taxon>Sphagnaceae</taxon>
        <taxon>Sphagnum</taxon>
    </lineage>
</organism>
<evidence type="ECO:0000313" key="9">
    <source>
        <dbReference type="EMBL" id="CAK9206475.1"/>
    </source>
</evidence>
<evidence type="ECO:0000256" key="1">
    <source>
        <dbReference type="ARBA" id="ARBA00004138"/>
    </source>
</evidence>
<evidence type="ECO:0000313" key="10">
    <source>
        <dbReference type="Proteomes" id="UP001497512"/>
    </source>
</evidence>
<dbReference type="InterPro" id="IPR043016">
    <property type="entry name" value="IFT81_N_sf"/>
</dbReference>
<keyword evidence="3 7" id="KW-0175">Coiled coil</keyword>
<feature type="domain" description="IFT81 calponin homology" evidence="8">
    <location>
        <begin position="3"/>
        <end position="122"/>
    </location>
</feature>
<evidence type="ECO:0000256" key="2">
    <source>
        <dbReference type="ARBA" id="ARBA00022794"/>
    </source>
</evidence>
<dbReference type="PANTHER" id="PTHR15614">
    <property type="entry name" value="INTRAFLAGELLAR TRANSPORT PROTEIN 81 HOMOLOG"/>
    <property type="match status" value="1"/>
</dbReference>
<dbReference type="InterPro" id="IPR029600">
    <property type="entry name" value="IFT81"/>
</dbReference>
<keyword evidence="2" id="KW-0970">Cilium biogenesis/degradation</keyword>
<evidence type="ECO:0000256" key="5">
    <source>
        <dbReference type="ARBA" id="ARBA00023273"/>
    </source>
</evidence>
<keyword evidence="10" id="KW-1185">Reference proteome</keyword>
<dbReference type="PANTHER" id="PTHR15614:SF2">
    <property type="entry name" value="INTRAFLAGELLAR TRANSPORT PROTEIN 81 HOMOLOG"/>
    <property type="match status" value="1"/>
</dbReference>
<dbReference type="Gene3D" id="1.10.418.70">
    <property type="entry name" value="Intraflagellar transport protein 81, N-terminal domain"/>
    <property type="match status" value="1"/>
</dbReference>
<reference evidence="9" key="1">
    <citation type="submission" date="2024-02" db="EMBL/GenBank/DDBJ databases">
        <authorList>
            <consortium name="ELIXIR-Norway"/>
            <consortium name="Elixir Norway"/>
        </authorList>
    </citation>
    <scope>NUCLEOTIDE SEQUENCE</scope>
</reference>